<feature type="chain" id="PRO_5043096543" description="Carboxylic ester hydrolase" evidence="3">
    <location>
        <begin position="18"/>
        <end position="579"/>
    </location>
</feature>
<dbReference type="PROSITE" id="PS00122">
    <property type="entry name" value="CARBOXYLESTERASE_B_1"/>
    <property type="match status" value="1"/>
</dbReference>
<evidence type="ECO:0000256" key="2">
    <source>
        <dbReference type="ARBA" id="ARBA00022801"/>
    </source>
</evidence>
<comment type="caution">
    <text evidence="5">The sequence shown here is derived from an EMBL/GenBank/DDBJ whole genome shotgun (WGS) entry which is preliminary data.</text>
</comment>
<dbReference type="Gene3D" id="3.40.50.1820">
    <property type="entry name" value="alpha/beta hydrolase"/>
    <property type="match status" value="1"/>
</dbReference>
<gene>
    <name evidence="5" type="ORF">PG999_007178</name>
</gene>
<keyword evidence="6" id="KW-1185">Reference proteome</keyword>
<evidence type="ECO:0000256" key="3">
    <source>
        <dbReference type="RuleBase" id="RU361235"/>
    </source>
</evidence>
<keyword evidence="2 3" id="KW-0378">Hydrolase</keyword>
<dbReference type="AlphaFoldDB" id="A0AAW0QXJ3"/>
<feature type="domain" description="Carboxylesterase type B" evidence="4">
    <location>
        <begin position="29"/>
        <end position="541"/>
    </location>
</feature>
<dbReference type="EMBL" id="JAQQWP010000006">
    <property type="protein sequence ID" value="KAK8115109.1"/>
    <property type="molecule type" value="Genomic_DNA"/>
</dbReference>
<evidence type="ECO:0000256" key="1">
    <source>
        <dbReference type="ARBA" id="ARBA00005964"/>
    </source>
</evidence>
<dbReference type="Pfam" id="PF00135">
    <property type="entry name" value="COesterase"/>
    <property type="match status" value="1"/>
</dbReference>
<dbReference type="GO" id="GO:0016787">
    <property type="term" value="F:hydrolase activity"/>
    <property type="evidence" value="ECO:0007669"/>
    <property type="project" value="UniProtKB-KW"/>
</dbReference>
<dbReference type="PROSITE" id="PS00941">
    <property type="entry name" value="CARBOXYLESTERASE_B_2"/>
    <property type="match status" value="1"/>
</dbReference>
<dbReference type="InterPro" id="IPR050309">
    <property type="entry name" value="Type-B_Carboxylest/Lipase"/>
</dbReference>
<sequence>MLPYLVVHILLVSATAASPLASKLEDGAPRVTTKNGTLVGVHSPSYHQDFFLGVPFAQPPVGDLRFRNPQPINESWDGERAAQKLPPACVGYGPAQWGYELSEDCLYLNVVRPTQVSRPEPLPVLVWIYGGGFIQGSAADLRNNLTFIIERSVALGQPIIGVTMNYRLSAWGFLASKELAEEADDSNFGLRDQRMSLEWIRDNIAAFGGDPARVTIWGESAGADSVARHMMAFDGRDDGLFRAGVMASGRFFADDKDMAAAQPTYDELVAQAGCHGAQGDSAVASTSSLSCLRAMPFEKLNAVINSSTALRTWGPMVDGDMIARSSHAQFLDGSYLKIPIIVGDNTAEGTAFAPKGINTTEQFRQFVLSSPSAIMNDAYAQRILDAYPARSPEDCLPNLPPDYAPPAYPYGSQFRRVATYVGDSMISDRRATCEAWARAGLPAYCYRFNAVPAWAGPLDGATHFVEVAFAMLNLEGVGYAPNHTPPFEGLGAAFRDLARLVASDWVAFVNGGDPNRWAGRADAAPALAGGKKVPEWPVYTHDAAGLSPRNFLYDANITSSVEDDTWRKVGMELIQAGQL</sequence>
<keyword evidence="3" id="KW-0732">Signal</keyword>
<dbReference type="SUPFAM" id="SSF53474">
    <property type="entry name" value="alpha/beta-Hydrolases"/>
    <property type="match status" value="1"/>
</dbReference>
<organism evidence="5 6">
    <name type="scientific">Apiospora kogelbergensis</name>
    <dbReference type="NCBI Taxonomy" id="1337665"/>
    <lineage>
        <taxon>Eukaryota</taxon>
        <taxon>Fungi</taxon>
        <taxon>Dikarya</taxon>
        <taxon>Ascomycota</taxon>
        <taxon>Pezizomycotina</taxon>
        <taxon>Sordariomycetes</taxon>
        <taxon>Xylariomycetidae</taxon>
        <taxon>Amphisphaeriales</taxon>
        <taxon>Apiosporaceae</taxon>
        <taxon>Apiospora</taxon>
    </lineage>
</organism>
<dbReference type="Proteomes" id="UP001392437">
    <property type="component" value="Unassembled WGS sequence"/>
</dbReference>
<evidence type="ECO:0000313" key="6">
    <source>
        <dbReference type="Proteomes" id="UP001392437"/>
    </source>
</evidence>
<protein>
    <recommendedName>
        <fullName evidence="3">Carboxylic ester hydrolase</fullName>
        <ecNumber evidence="3">3.1.1.-</ecNumber>
    </recommendedName>
</protein>
<comment type="similarity">
    <text evidence="1 3">Belongs to the type-B carboxylesterase/lipase family.</text>
</comment>
<reference evidence="5 6" key="1">
    <citation type="submission" date="2023-01" db="EMBL/GenBank/DDBJ databases">
        <title>Analysis of 21 Apiospora genomes using comparative genomics revels a genus with tremendous synthesis potential of carbohydrate active enzymes and secondary metabolites.</title>
        <authorList>
            <person name="Sorensen T."/>
        </authorList>
    </citation>
    <scope>NUCLEOTIDE SEQUENCE [LARGE SCALE GENOMIC DNA]</scope>
    <source>
        <strain evidence="5 6">CBS 117206</strain>
    </source>
</reference>
<dbReference type="InterPro" id="IPR019819">
    <property type="entry name" value="Carboxylesterase_B_CS"/>
</dbReference>
<dbReference type="EC" id="3.1.1.-" evidence="3"/>
<dbReference type="PANTHER" id="PTHR11559">
    <property type="entry name" value="CARBOXYLESTERASE"/>
    <property type="match status" value="1"/>
</dbReference>
<accession>A0AAW0QXJ3</accession>
<name>A0AAW0QXJ3_9PEZI</name>
<dbReference type="InterPro" id="IPR002018">
    <property type="entry name" value="CarbesteraseB"/>
</dbReference>
<feature type="signal peptide" evidence="3">
    <location>
        <begin position="1"/>
        <end position="17"/>
    </location>
</feature>
<dbReference type="InterPro" id="IPR029058">
    <property type="entry name" value="AB_hydrolase_fold"/>
</dbReference>
<dbReference type="InterPro" id="IPR019826">
    <property type="entry name" value="Carboxylesterase_B_AS"/>
</dbReference>
<evidence type="ECO:0000313" key="5">
    <source>
        <dbReference type="EMBL" id="KAK8115109.1"/>
    </source>
</evidence>
<proteinExistence type="inferred from homology"/>
<evidence type="ECO:0000259" key="4">
    <source>
        <dbReference type="Pfam" id="PF00135"/>
    </source>
</evidence>